<dbReference type="Proteomes" id="UP000037046">
    <property type="component" value="Unassembled WGS sequence"/>
</dbReference>
<accession>A0A0L6CZQ0</accession>
<reference evidence="2 4" key="3">
    <citation type="submission" date="2016-10" db="EMBL/GenBank/DDBJ databases">
        <authorList>
            <person name="de Groot N.N."/>
        </authorList>
    </citation>
    <scope>NUCLEOTIDE SEQUENCE [LARGE SCALE GENOMIC DNA]</scope>
    <source>
        <strain evidence="2 4">DSM 11457</strain>
    </source>
</reference>
<evidence type="ECO:0000313" key="4">
    <source>
        <dbReference type="Proteomes" id="UP000182160"/>
    </source>
</evidence>
<dbReference type="STRING" id="74031.SAMN04488077_101344"/>
<evidence type="ECO:0008006" key="5">
    <source>
        <dbReference type="Google" id="ProtNLM"/>
    </source>
</evidence>
<evidence type="ECO:0000313" key="3">
    <source>
        <dbReference type="Proteomes" id="UP000037046"/>
    </source>
</evidence>
<organism evidence="1 3">
    <name type="scientific">Roseovarius tolerans</name>
    <dbReference type="NCBI Taxonomy" id="74031"/>
    <lineage>
        <taxon>Bacteria</taxon>
        <taxon>Pseudomonadati</taxon>
        <taxon>Pseudomonadota</taxon>
        <taxon>Alphaproteobacteria</taxon>
        <taxon>Rhodobacterales</taxon>
        <taxon>Roseobacteraceae</taxon>
        <taxon>Roseovarius</taxon>
    </lineage>
</organism>
<dbReference type="Proteomes" id="UP000182160">
    <property type="component" value="Unassembled WGS sequence"/>
</dbReference>
<evidence type="ECO:0000313" key="1">
    <source>
        <dbReference type="EMBL" id="KNX43209.1"/>
    </source>
</evidence>
<protein>
    <recommendedName>
        <fullName evidence="5">Lipoprotein</fullName>
    </recommendedName>
</protein>
<keyword evidence="3" id="KW-1185">Reference proteome</keyword>
<name>A0A0L6CZQ0_9RHOB</name>
<evidence type="ECO:0000313" key="2">
    <source>
        <dbReference type="EMBL" id="SEM03037.1"/>
    </source>
</evidence>
<dbReference type="PATRIC" id="fig|74031.6.peg.347"/>
<dbReference type="PROSITE" id="PS51257">
    <property type="entry name" value="PROKAR_LIPOPROTEIN"/>
    <property type="match status" value="1"/>
</dbReference>
<reference evidence="3" key="1">
    <citation type="submission" date="2015-07" db="EMBL/GenBank/DDBJ databases">
        <title>Draft Genome Sequence of Roseovarius tolerans EL-164, a producer of N-Acylated Alanine Methyl Esters (NAMEs).</title>
        <authorList>
            <person name="Voget S."/>
            <person name="Bruns H."/>
            <person name="Wagner-Doebler I."/>
            <person name="Schulz S."/>
            <person name="Daniel R."/>
        </authorList>
    </citation>
    <scope>NUCLEOTIDE SEQUENCE [LARGE SCALE GENOMIC DNA]</scope>
    <source>
        <strain evidence="3">EL-164</strain>
    </source>
</reference>
<dbReference type="EMBL" id="LGVV01000002">
    <property type="protein sequence ID" value="KNX43209.1"/>
    <property type="molecule type" value="Genomic_DNA"/>
</dbReference>
<gene>
    <name evidence="1" type="ORF">ROTO_03410</name>
    <name evidence="2" type="ORF">SAMN04488077_101344</name>
</gene>
<proteinExistence type="predicted"/>
<sequence>MRMIKFVLAVVLIGGCAPSEPLRNQCGMELRLGLTVRDQAYNEALDRICFEQLARERGQSVTRCMETRNGLICASD</sequence>
<reference evidence="1" key="2">
    <citation type="submission" date="2015-07" db="EMBL/GenBank/DDBJ databases">
        <title>MeaNS - Measles Nucleotide Surveillance Program.</title>
        <authorList>
            <person name="Tran T."/>
            <person name="Druce J."/>
        </authorList>
    </citation>
    <scope>NUCLEOTIDE SEQUENCE</scope>
    <source>
        <strain evidence="1">EL-164</strain>
    </source>
</reference>
<dbReference type="EMBL" id="FOBO01000001">
    <property type="protein sequence ID" value="SEM03037.1"/>
    <property type="molecule type" value="Genomic_DNA"/>
</dbReference>
<dbReference type="AlphaFoldDB" id="A0A0L6CZQ0"/>